<evidence type="ECO:0000313" key="1">
    <source>
        <dbReference type="EMBL" id="EFC52061.1"/>
    </source>
</evidence>
<reference evidence="1 2" key="1">
    <citation type="submission" date="2010-01" db="EMBL/GenBank/DDBJ databases">
        <authorList>
            <person name="Weinstock G."/>
            <person name="Sodergren E."/>
            <person name="Clifton S."/>
            <person name="Fulton L."/>
            <person name="Fulton B."/>
            <person name="Courtney L."/>
            <person name="Fronick C."/>
            <person name="Harrison M."/>
            <person name="Strong C."/>
            <person name="Farmer C."/>
            <person name="Delahaunty K."/>
            <person name="Markovic C."/>
            <person name="Hall O."/>
            <person name="Minx P."/>
            <person name="Tomlinson C."/>
            <person name="Mitreva M."/>
            <person name="Nelson J."/>
            <person name="Hou S."/>
            <person name="Wollam A."/>
            <person name="Pepin K.H."/>
            <person name="Johnson M."/>
            <person name="Bhonagiri V."/>
            <person name="Nash W.E."/>
            <person name="Warren W."/>
            <person name="Chinwalla A."/>
            <person name="Mardis E.R."/>
            <person name="Wilson R.K."/>
        </authorList>
    </citation>
    <scope>NUCLEOTIDE SEQUENCE [LARGE SCALE GENOMIC DNA]</scope>
    <source>
        <strain evidence="1 2">NJ9703</strain>
    </source>
</reference>
<dbReference type="AlphaFoldDB" id="A0A9W5IQX0"/>
<name>A0A9W5IQX0_NEISU</name>
<gene>
    <name evidence="1" type="ORF">NEISUBOT_04465</name>
</gene>
<sequence length="39" mass="4609">MVLLMNYSWQQGYPCFLLKGRLNFQTAFDEIRQMPAIQG</sequence>
<protein>
    <submittedName>
        <fullName evidence="1">Uncharacterized protein</fullName>
    </submittedName>
</protein>
<dbReference type="EMBL" id="ACEO02000006">
    <property type="protein sequence ID" value="EFC52061.1"/>
    <property type="molecule type" value="Genomic_DNA"/>
</dbReference>
<proteinExistence type="predicted"/>
<dbReference type="Proteomes" id="UP000004621">
    <property type="component" value="Unassembled WGS sequence"/>
</dbReference>
<accession>A0A9W5IQX0</accession>
<comment type="caution">
    <text evidence="1">The sequence shown here is derived from an EMBL/GenBank/DDBJ whole genome shotgun (WGS) entry which is preliminary data.</text>
</comment>
<evidence type="ECO:0000313" key="2">
    <source>
        <dbReference type="Proteomes" id="UP000004621"/>
    </source>
</evidence>
<organism evidence="1 2">
    <name type="scientific">Neisseria subflava NJ9703</name>
    <dbReference type="NCBI Taxonomy" id="546268"/>
    <lineage>
        <taxon>Bacteria</taxon>
        <taxon>Pseudomonadati</taxon>
        <taxon>Pseudomonadota</taxon>
        <taxon>Betaproteobacteria</taxon>
        <taxon>Neisseriales</taxon>
        <taxon>Neisseriaceae</taxon>
        <taxon>Neisseria</taxon>
    </lineage>
</organism>